<dbReference type="AlphaFoldDB" id="A0A2U9BHZ6"/>
<reference evidence="1 2" key="1">
    <citation type="submission" date="2017-12" db="EMBL/GenBank/DDBJ databases">
        <title>Integrating genomic resources of turbot (Scophthalmus maximus) in depth evaluation of genetic and physical mapping variation across individuals.</title>
        <authorList>
            <person name="Martinez P."/>
        </authorList>
    </citation>
    <scope>NUCLEOTIDE SEQUENCE [LARGE SCALE GENOMIC DNA]</scope>
</reference>
<evidence type="ECO:0000313" key="1">
    <source>
        <dbReference type="EMBL" id="AWP03587.1"/>
    </source>
</evidence>
<sequence length="94" mass="10619">MEVVAIIDSKTEDGNKNINFQFLRTLAKSEKIFDFLYRRGREKPAALEKLSPCSWTAAHEADDARHDVLRDRVLDEAEVTWSCCWGGDAGCSGR</sequence>
<dbReference type="EMBL" id="CP026249">
    <property type="protein sequence ID" value="AWP03587.1"/>
    <property type="molecule type" value="Genomic_DNA"/>
</dbReference>
<gene>
    <name evidence="1" type="ORF">SMAX5B_019504</name>
</gene>
<evidence type="ECO:0000313" key="2">
    <source>
        <dbReference type="Proteomes" id="UP000246464"/>
    </source>
</evidence>
<keyword evidence="2" id="KW-1185">Reference proteome</keyword>
<protein>
    <submittedName>
        <fullName evidence="1">Uncharacterized protein</fullName>
    </submittedName>
</protein>
<name>A0A2U9BHZ6_SCOMX</name>
<accession>A0A2U9BHZ6</accession>
<dbReference type="Proteomes" id="UP000246464">
    <property type="component" value="Chromosome 7"/>
</dbReference>
<proteinExistence type="predicted"/>
<organism evidence="1 2">
    <name type="scientific">Scophthalmus maximus</name>
    <name type="common">Turbot</name>
    <name type="synonym">Psetta maxima</name>
    <dbReference type="NCBI Taxonomy" id="52904"/>
    <lineage>
        <taxon>Eukaryota</taxon>
        <taxon>Metazoa</taxon>
        <taxon>Chordata</taxon>
        <taxon>Craniata</taxon>
        <taxon>Vertebrata</taxon>
        <taxon>Euteleostomi</taxon>
        <taxon>Actinopterygii</taxon>
        <taxon>Neopterygii</taxon>
        <taxon>Teleostei</taxon>
        <taxon>Neoteleostei</taxon>
        <taxon>Acanthomorphata</taxon>
        <taxon>Carangaria</taxon>
        <taxon>Pleuronectiformes</taxon>
        <taxon>Pleuronectoidei</taxon>
        <taxon>Scophthalmidae</taxon>
        <taxon>Scophthalmus</taxon>
    </lineage>
</organism>